<dbReference type="GO" id="GO:0046686">
    <property type="term" value="P:response to cadmium ion"/>
    <property type="evidence" value="ECO:0007669"/>
    <property type="project" value="TreeGrafter"/>
</dbReference>
<evidence type="ECO:0000259" key="1">
    <source>
        <dbReference type="PROSITE" id="PS50987"/>
    </source>
</evidence>
<dbReference type="InterPro" id="IPR036388">
    <property type="entry name" value="WH-like_DNA-bd_sf"/>
</dbReference>
<dbReference type="GO" id="GO:0097063">
    <property type="term" value="F:cadmium ion sensor activity"/>
    <property type="evidence" value="ECO:0007669"/>
    <property type="project" value="TreeGrafter"/>
</dbReference>
<evidence type="ECO:0000313" key="3">
    <source>
        <dbReference type="Proteomes" id="UP000069162"/>
    </source>
</evidence>
<dbReference type="SUPFAM" id="SSF46785">
    <property type="entry name" value="Winged helix' DNA-binding domain"/>
    <property type="match status" value="1"/>
</dbReference>
<dbReference type="Pfam" id="PF12840">
    <property type="entry name" value="HTH_20"/>
    <property type="match status" value="1"/>
</dbReference>
<evidence type="ECO:0000313" key="2">
    <source>
        <dbReference type="EMBL" id="ALR75051.1"/>
    </source>
</evidence>
<feature type="domain" description="HTH arsR-type" evidence="1">
    <location>
        <begin position="1"/>
        <end position="94"/>
    </location>
</feature>
<protein>
    <recommendedName>
        <fullName evidence="1">HTH arsR-type domain-containing protein</fullName>
    </recommendedName>
</protein>
<dbReference type="GO" id="GO:0003677">
    <property type="term" value="F:DNA binding"/>
    <property type="evidence" value="ECO:0007669"/>
    <property type="project" value="TreeGrafter"/>
</dbReference>
<gene>
    <name evidence="2" type="ORF">AO703_01570</name>
</gene>
<dbReference type="EMBL" id="CP012871">
    <property type="protein sequence ID" value="ALR75051.1"/>
    <property type="molecule type" value="Genomic_DNA"/>
</dbReference>
<organism evidence="2 3">
    <name type="scientific">[Enterobacter] lignolyticus</name>
    <dbReference type="NCBI Taxonomy" id="1334193"/>
    <lineage>
        <taxon>Bacteria</taxon>
        <taxon>Pseudomonadati</taxon>
        <taxon>Pseudomonadota</taxon>
        <taxon>Gammaproteobacteria</taxon>
        <taxon>Enterobacterales</taxon>
        <taxon>Enterobacteriaceae</taxon>
        <taxon>Pluralibacter</taxon>
    </lineage>
</organism>
<dbReference type="InterPro" id="IPR001845">
    <property type="entry name" value="HTH_ArsR_DNA-bd_dom"/>
</dbReference>
<dbReference type="InterPro" id="IPR036390">
    <property type="entry name" value="WH_DNA-bd_sf"/>
</dbReference>
<dbReference type="PROSITE" id="PS50987">
    <property type="entry name" value="HTH_ARSR_2"/>
    <property type="match status" value="1"/>
</dbReference>
<dbReference type="InterPro" id="IPR052543">
    <property type="entry name" value="HTH_Metal-responsive_Reg"/>
</dbReference>
<dbReference type="InterPro" id="IPR011991">
    <property type="entry name" value="ArsR-like_HTH"/>
</dbReference>
<dbReference type="OrthoDB" id="9797716at2"/>
<proteinExistence type="predicted"/>
<accession>A0A806X8Y8</accession>
<dbReference type="GO" id="GO:0010288">
    <property type="term" value="P:response to lead ion"/>
    <property type="evidence" value="ECO:0007669"/>
    <property type="project" value="TreeGrafter"/>
</dbReference>
<dbReference type="CDD" id="cd00090">
    <property type="entry name" value="HTH_ARSR"/>
    <property type="match status" value="1"/>
</dbReference>
<dbReference type="RefSeq" id="WP_062740037.1">
    <property type="nucleotide sequence ID" value="NZ_CP012871.1"/>
</dbReference>
<dbReference type="AlphaFoldDB" id="A0A806X8Y8"/>
<dbReference type="Gene3D" id="1.10.10.10">
    <property type="entry name" value="Winged helix-like DNA-binding domain superfamily/Winged helix DNA-binding domain"/>
    <property type="match status" value="1"/>
</dbReference>
<dbReference type="Proteomes" id="UP000069162">
    <property type="component" value="Chromosome"/>
</dbReference>
<sequence length="226" mass="25626">MDQHTHFDKLATAIGSSTRISMLLLLMEGRALTAKELAISVGIEPGTATAHLNQLIENKLIMYVTQGRFKYFRLLNDEVAHLLEAMMVVAPPISVKRTMPDKEMCKARYCYDHLAGELGTALYKAFSTNQFIITDNNIHITDKCFKWMKENNIHYDESIFYRRKPISNCLDWSERTFHIGGALGAILAEHFIKIGWISKTKGSRIVSITQKGHDGLRDLLSIHTSI</sequence>
<reference evidence="3" key="1">
    <citation type="submission" date="2015-10" db="EMBL/GenBank/DDBJ databases">
        <title>Complete Genome Sequencing of Klebsiella sp. strain G5.</title>
        <authorList>
            <person name="Chan K.-G."/>
            <person name="Chen J.-W."/>
        </authorList>
    </citation>
    <scope>NUCLEOTIDE SEQUENCE [LARGE SCALE GENOMIC DNA]</scope>
    <source>
        <strain evidence="3">G5</strain>
    </source>
</reference>
<dbReference type="PANTHER" id="PTHR39168:SF1">
    <property type="entry name" value="TRANSCRIPTIONAL REGULATORY PROTEIN"/>
    <property type="match status" value="1"/>
</dbReference>
<dbReference type="SMART" id="SM00418">
    <property type="entry name" value="HTH_ARSR"/>
    <property type="match status" value="1"/>
</dbReference>
<dbReference type="GO" id="GO:0032791">
    <property type="term" value="F:lead ion binding"/>
    <property type="evidence" value="ECO:0007669"/>
    <property type="project" value="TreeGrafter"/>
</dbReference>
<dbReference type="PANTHER" id="PTHR39168">
    <property type="entry name" value="TRANSCRIPTIONAL REGULATOR-RELATED"/>
    <property type="match status" value="1"/>
</dbReference>
<dbReference type="GO" id="GO:0003700">
    <property type="term" value="F:DNA-binding transcription factor activity"/>
    <property type="evidence" value="ECO:0007669"/>
    <property type="project" value="InterPro"/>
</dbReference>
<name>A0A806X8Y8_9ENTR</name>
<dbReference type="KEGG" id="kle:AO703_01570"/>